<proteinExistence type="predicted"/>
<reference evidence="6" key="1">
    <citation type="journal article" date="2013" name="Genome Biol.">
        <title>Reference genomes and transcriptomes of Nicotiana sylvestris and Nicotiana tomentosiformis.</title>
        <authorList>
            <person name="Sierro N."/>
            <person name="Battey J.N."/>
            <person name="Ouadi S."/>
            <person name="Bovet L."/>
            <person name="Goepfert S."/>
            <person name="Bakaher N."/>
            <person name="Peitsch M.C."/>
            <person name="Ivanov N.V."/>
        </authorList>
    </citation>
    <scope>NUCLEOTIDE SEQUENCE [LARGE SCALE GENOMIC DNA]</scope>
</reference>
<dbReference type="InterPro" id="IPR001906">
    <property type="entry name" value="Terpene_synth_N"/>
</dbReference>
<dbReference type="RefSeq" id="XP_009778169.1">
    <property type="nucleotide sequence ID" value="XM_009779867.1"/>
</dbReference>
<feature type="domain" description="Terpene synthase N-terminal" evidence="4">
    <location>
        <begin position="2"/>
        <end position="133"/>
    </location>
</feature>
<dbReference type="Gene3D" id="1.10.600.10">
    <property type="entry name" value="Farnesyl Diphosphate Synthase"/>
    <property type="match status" value="1"/>
</dbReference>
<dbReference type="InterPro" id="IPR050148">
    <property type="entry name" value="Terpene_synthase-like"/>
</dbReference>
<dbReference type="PANTHER" id="PTHR31739">
    <property type="entry name" value="ENT-COPALYL DIPHOSPHATE SYNTHASE, CHLOROPLASTIC"/>
    <property type="match status" value="1"/>
</dbReference>
<evidence type="ECO:0000256" key="1">
    <source>
        <dbReference type="ARBA" id="ARBA00022723"/>
    </source>
</evidence>
<reference evidence="7" key="2">
    <citation type="submission" date="2025-08" db="UniProtKB">
        <authorList>
            <consortium name="RefSeq"/>
        </authorList>
    </citation>
    <scope>IDENTIFICATION</scope>
    <source>
        <tissue evidence="7">Leaf</tissue>
    </source>
</reference>
<dbReference type="Gene3D" id="1.50.10.130">
    <property type="entry name" value="Terpene synthase, N-terminal domain"/>
    <property type="match status" value="1"/>
</dbReference>
<evidence type="ECO:0000256" key="2">
    <source>
        <dbReference type="ARBA" id="ARBA00022842"/>
    </source>
</evidence>
<keyword evidence="1" id="KW-0479">Metal-binding</keyword>
<dbReference type="GO" id="GO:0010333">
    <property type="term" value="F:terpene synthase activity"/>
    <property type="evidence" value="ECO:0007669"/>
    <property type="project" value="InterPro"/>
</dbReference>
<dbReference type="STRING" id="4096.A0A1U7WTZ5"/>
<evidence type="ECO:0000256" key="3">
    <source>
        <dbReference type="ARBA" id="ARBA00023239"/>
    </source>
</evidence>
<dbReference type="InterPro" id="IPR008930">
    <property type="entry name" value="Terpenoid_cyclase/PrenylTrfase"/>
</dbReference>
<dbReference type="Pfam" id="PF03936">
    <property type="entry name" value="Terpene_synth_C"/>
    <property type="match status" value="1"/>
</dbReference>
<dbReference type="AlphaFoldDB" id="A0A1U7WTZ5"/>
<dbReference type="GO" id="GO:0009395">
    <property type="term" value="P:phospholipid catabolic process"/>
    <property type="evidence" value="ECO:0007669"/>
    <property type="project" value="UniProtKB-ARBA"/>
</dbReference>
<dbReference type="InterPro" id="IPR036965">
    <property type="entry name" value="Terpene_synth_N_sf"/>
</dbReference>
<dbReference type="PANTHER" id="PTHR31739:SF33">
    <property type="entry name" value="CIS-ABIENOL SYNTHASE, CHLOROPLASTIC"/>
    <property type="match status" value="1"/>
</dbReference>
<gene>
    <name evidence="7" type="primary">LOC104227587</name>
</gene>
<feature type="domain" description="Terpene synthase metal-binding" evidence="5">
    <location>
        <begin position="214"/>
        <end position="284"/>
    </location>
</feature>
<dbReference type="GO" id="GO:0016115">
    <property type="term" value="P:terpenoid catabolic process"/>
    <property type="evidence" value="ECO:0007669"/>
    <property type="project" value="UniProtKB-ARBA"/>
</dbReference>
<dbReference type="eggNOG" id="ENOG502SI1N">
    <property type="taxonomic scope" value="Eukaryota"/>
</dbReference>
<evidence type="ECO:0000259" key="5">
    <source>
        <dbReference type="Pfam" id="PF03936"/>
    </source>
</evidence>
<name>A0A1U7WTZ5_NICSY</name>
<dbReference type="InterPro" id="IPR005630">
    <property type="entry name" value="Terpene_synthase_metal-bd"/>
</dbReference>
<dbReference type="SUPFAM" id="SSF48239">
    <property type="entry name" value="Terpenoid cyclases/Protein prenyltransferases"/>
    <property type="match status" value="1"/>
</dbReference>
<evidence type="ECO:0000313" key="7">
    <source>
        <dbReference type="RefSeq" id="XP_009778169.1"/>
    </source>
</evidence>
<dbReference type="SUPFAM" id="SSF48576">
    <property type="entry name" value="Terpenoid synthases"/>
    <property type="match status" value="1"/>
</dbReference>
<sequence length="340" mass="40355">MYPTKIHSNICLVDALQNLGIDRYFKTEVKSVLAEIYRLWQEKNEEIFSNVAHCAMAFRLLRMNNYEVSSEELEGFVVQEHCFTTSCGKLMSHVAILELHRASQVAIYEEKDHILDKISTWTRNFMEQKLVDKYIVDRSKEMEFAMRKFYGTFDRVETRRYIESYKMDNFKILKAAYRSSNIDNIDLLKFSSHDFNLCQAQHKEELQQMKRWFKDCNLEQIGFSQHYLYTSYFLIAAILFEPEYADARLAYVKYIIIVTVVDDFFDCFVCKEELQNIIELVERYCFLCSYNISTKSFYLYSSTPIFLEALEFMIENVTLVPHQFCKGFQKGSNNPRLLHA</sequence>
<accession>A0A1U7WTZ5</accession>
<evidence type="ECO:0000259" key="4">
    <source>
        <dbReference type="Pfam" id="PF01397"/>
    </source>
</evidence>
<dbReference type="Proteomes" id="UP000189701">
    <property type="component" value="Unplaced"/>
</dbReference>
<organism evidence="6 7">
    <name type="scientific">Nicotiana sylvestris</name>
    <name type="common">Wood tobacco</name>
    <name type="synonym">South American tobacco</name>
    <dbReference type="NCBI Taxonomy" id="4096"/>
    <lineage>
        <taxon>Eukaryota</taxon>
        <taxon>Viridiplantae</taxon>
        <taxon>Streptophyta</taxon>
        <taxon>Embryophyta</taxon>
        <taxon>Tracheophyta</taxon>
        <taxon>Spermatophyta</taxon>
        <taxon>Magnoliopsida</taxon>
        <taxon>eudicotyledons</taxon>
        <taxon>Gunneridae</taxon>
        <taxon>Pentapetalae</taxon>
        <taxon>asterids</taxon>
        <taxon>lamiids</taxon>
        <taxon>Solanales</taxon>
        <taxon>Solanaceae</taxon>
        <taxon>Nicotianoideae</taxon>
        <taxon>Nicotianeae</taxon>
        <taxon>Nicotiana</taxon>
    </lineage>
</organism>
<dbReference type="InterPro" id="IPR008949">
    <property type="entry name" value="Isoprenoid_synthase_dom_sf"/>
</dbReference>
<keyword evidence="3" id="KW-0456">Lyase</keyword>
<dbReference type="GO" id="GO:0009686">
    <property type="term" value="P:gibberellin biosynthetic process"/>
    <property type="evidence" value="ECO:0007669"/>
    <property type="project" value="TreeGrafter"/>
</dbReference>
<dbReference type="FunFam" id="1.50.10.130:FF:000002">
    <property type="entry name" value="Ent-copalyl diphosphate synthase, chloroplastic"/>
    <property type="match status" value="1"/>
</dbReference>
<dbReference type="GO" id="GO:0000287">
    <property type="term" value="F:magnesium ion binding"/>
    <property type="evidence" value="ECO:0007669"/>
    <property type="project" value="InterPro"/>
</dbReference>
<keyword evidence="6" id="KW-1185">Reference proteome</keyword>
<protein>
    <submittedName>
        <fullName evidence="7">Cis-abienol synthase, chloroplastic-like</fullName>
    </submittedName>
</protein>
<dbReference type="Pfam" id="PF01397">
    <property type="entry name" value="Terpene_synth"/>
    <property type="match status" value="1"/>
</dbReference>
<keyword evidence="2" id="KW-0460">Magnesium</keyword>
<evidence type="ECO:0000313" key="6">
    <source>
        <dbReference type="Proteomes" id="UP000189701"/>
    </source>
</evidence>
<dbReference type="GO" id="GO:0009507">
    <property type="term" value="C:chloroplast"/>
    <property type="evidence" value="ECO:0007669"/>
    <property type="project" value="TreeGrafter"/>
</dbReference>